<feature type="compositionally biased region" description="Basic and acidic residues" evidence="1">
    <location>
        <begin position="74"/>
        <end position="99"/>
    </location>
</feature>
<evidence type="ECO:0000256" key="1">
    <source>
        <dbReference type="SAM" id="MobiDB-lite"/>
    </source>
</evidence>
<reference evidence="2 3" key="1">
    <citation type="journal article" date="2024" name="IMA Fungus">
        <title>IMA Genome - F19 : A genome assembly and annotation guide to empower mycologists, including annotated draft genome sequences of Ceratocystis pirilliformis, Diaporthe australafricana, Fusarium ophioides, Paecilomyces lecythidis, and Sporothrix stenoceras.</title>
        <authorList>
            <person name="Aylward J."/>
            <person name="Wilson A.M."/>
            <person name="Visagie C.M."/>
            <person name="Spraker J."/>
            <person name="Barnes I."/>
            <person name="Buitendag C."/>
            <person name="Ceriani C."/>
            <person name="Del Mar Angel L."/>
            <person name="du Plessis D."/>
            <person name="Fuchs T."/>
            <person name="Gasser K."/>
            <person name="Kramer D."/>
            <person name="Li W."/>
            <person name="Munsamy K."/>
            <person name="Piso A."/>
            <person name="Price J.L."/>
            <person name="Sonnekus B."/>
            <person name="Thomas C."/>
            <person name="van der Nest A."/>
            <person name="van Dijk A."/>
            <person name="van Heerden A."/>
            <person name="van Vuuren N."/>
            <person name="Yilmaz N."/>
            <person name="Duong T.A."/>
            <person name="van der Merwe N.A."/>
            <person name="Wingfield M.J."/>
            <person name="Wingfield B.D."/>
        </authorList>
    </citation>
    <scope>NUCLEOTIDE SEQUENCE [LARGE SCALE GENOMIC DNA]</scope>
    <source>
        <strain evidence="2 3">CMW 5346</strain>
    </source>
</reference>
<name>A0ABR3ZKA5_9PEZI</name>
<comment type="caution">
    <text evidence="2">The sequence shown here is derived from an EMBL/GenBank/DDBJ whole genome shotgun (WGS) entry which is preliminary data.</text>
</comment>
<evidence type="ECO:0000313" key="2">
    <source>
        <dbReference type="EMBL" id="KAL1901096.1"/>
    </source>
</evidence>
<organism evidence="2 3">
    <name type="scientific">Sporothrix stenoceras</name>
    <dbReference type="NCBI Taxonomy" id="5173"/>
    <lineage>
        <taxon>Eukaryota</taxon>
        <taxon>Fungi</taxon>
        <taxon>Dikarya</taxon>
        <taxon>Ascomycota</taxon>
        <taxon>Pezizomycotina</taxon>
        <taxon>Sordariomycetes</taxon>
        <taxon>Sordariomycetidae</taxon>
        <taxon>Ophiostomatales</taxon>
        <taxon>Ophiostomataceae</taxon>
        <taxon>Sporothrix</taxon>
    </lineage>
</organism>
<feature type="region of interest" description="Disordered" evidence="1">
    <location>
        <begin position="37"/>
        <end position="183"/>
    </location>
</feature>
<gene>
    <name evidence="2" type="ORF">Sste5346_002163</name>
</gene>
<keyword evidence="3" id="KW-1185">Reference proteome</keyword>
<feature type="compositionally biased region" description="Polar residues" evidence="1">
    <location>
        <begin position="46"/>
        <end position="58"/>
    </location>
</feature>
<accession>A0ABR3ZKA5</accession>
<proteinExistence type="predicted"/>
<evidence type="ECO:0000313" key="3">
    <source>
        <dbReference type="Proteomes" id="UP001583186"/>
    </source>
</evidence>
<protein>
    <submittedName>
        <fullName evidence="2">Uncharacterized protein</fullName>
    </submittedName>
</protein>
<sequence>MPDYTKIAEQAEASLNTHQAKTGGGRVQADDDAAVNSRAVKDFPGSTVQTGDELSTNRGYDCRIPPNEGGDLDAEGRQTRGQHFEGRGGPHEKDQEFYREQGGANDNDMASGRFTASSQRAAQSGDLAEFGRAAAQDNAPSTGRTQFKGSEYYTPESVQDSISAEGNLPPGSVTQTSRKSEFP</sequence>
<dbReference type="EMBL" id="JAWCUI010000008">
    <property type="protein sequence ID" value="KAL1901096.1"/>
    <property type="molecule type" value="Genomic_DNA"/>
</dbReference>
<feature type="compositionally biased region" description="Polar residues" evidence="1">
    <location>
        <begin position="138"/>
        <end position="148"/>
    </location>
</feature>
<dbReference type="Proteomes" id="UP001583186">
    <property type="component" value="Unassembled WGS sequence"/>
</dbReference>